<feature type="domain" description="4Fe-4S ferredoxin-type" evidence="7">
    <location>
        <begin position="183"/>
        <end position="212"/>
    </location>
</feature>
<name>A0A8J6T4X5_9DELT</name>
<evidence type="ECO:0000256" key="2">
    <source>
        <dbReference type="ARBA" id="ARBA00022723"/>
    </source>
</evidence>
<dbReference type="InterPro" id="IPR017900">
    <property type="entry name" value="4Fe4S_Fe_S_CS"/>
</dbReference>
<dbReference type="Pfam" id="PF13510">
    <property type="entry name" value="Fer2_4"/>
    <property type="match status" value="1"/>
</dbReference>
<dbReference type="Proteomes" id="UP000650524">
    <property type="component" value="Unassembled WGS sequence"/>
</dbReference>
<dbReference type="Pfam" id="PF22117">
    <property type="entry name" value="Fer4_Nqo3"/>
    <property type="match status" value="1"/>
</dbReference>
<accession>A0A8J6T4X5</accession>
<feature type="domain" description="2Fe-2S ferredoxin-type" evidence="6">
    <location>
        <begin position="2"/>
        <end position="80"/>
    </location>
</feature>
<dbReference type="PANTHER" id="PTHR24960:SF84">
    <property type="entry name" value="HYDROGENASE SUBUNIT"/>
    <property type="match status" value="1"/>
</dbReference>
<evidence type="ECO:0000259" key="7">
    <source>
        <dbReference type="PROSITE" id="PS51379"/>
    </source>
</evidence>
<dbReference type="PROSITE" id="PS00198">
    <property type="entry name" value="4FE4S_FER_1"/>
    <property type="match status" value="1"/>
</dbReference>
<protein>
    <submittedName>
        <fullName evidence="8">(2Fe-2S)-binding protein</fullName>
    </submittedName>
</protein>
<keyword evidence="4" id="KW-0408">Iron</keyword>
<comment type="caution">
    <text evidence="8">The sequence shown here is derived from an EMBL/GenBank/DDBJ whole genome shotgun (WGS) entry which is preliminary data.</text>
</comment>
<dbReference type="CDD" id="cd00207">
    <property type="entry name" value="fer2"/>
    <property type="match status" value="1"/>
</dbReference>
<dbReference type="SUPFAM" id="SSF54292">
    <property type="entry name" value="2Fe-2S ferredoxin-like"/>
    <property type="match status" value="1"/>
</dbReference>
<dbReference type="GO" id="GO:0016491">
    <property type="term" value="F:oxidoreductase activity"/>
    <property type="evidence" value="ECO:0007669"/>
    <property type="project" value="InterPro"/>
</dbReference>
<dbReference type="FunFam" id="3.30.70.20:FF:000035">
    <property type="entry name" value="Iron hydrogenase 1"/>
    <property type="match status" value="1"/>
</dbReference>
<dbReference type="EMBL" id="JACNJD010000252">
    <property type="protein sequence ID" value="MBC8178027.1"/>
    <property type="molecule type" value="Genomic_DNA"/>
</dbReference>
<dbReference type="PROSITE" id="PS51085">
    <property type="entry name" value="2FE2S_FER_2"/>
    <property type="match status" value="1"/>
</dbReference>
<evidence type="ECO:0000259" key="6">
    <source>
        <dbReference type="PROSITE" id="PS51085"/>
    </source>
</evidence>
<dbReference type="GO" id="GO:0046872">
    <property type="term" value="F:metal ion binding"/>
    <property type="evidence" value="ECO:0007669"/>
    <property type="project" value="UniProtKB-KW"/>
</dbReference>
<dbReference type="InterPro" id="IPR050157">
    <property type="entry name" value="PSI_iron-sulfur_center"/>
</dbReference>
<dbReference type="InterPro" id="IPR017896">
    <property type="entry name" value="4Fe4S_Fe-S-bd"/>
</dbReference>
<reference evidence="8 9" key="1">
    <citation type="submission" date="2020-08" db="EMBL/GenBank/DDBJ databases">
        <title>Bridging the membrane lipid divide: bacteria of the FCB group superphylum have the potential to synthesize archaeal ether lipids.</title>
        <authorList>
            <person name="Villanueva L."/>
            <person name="Von Meijenfeldt F.A.B."/>
            <person name="Westbye A.B."/>
            <person name="Yadav S."/>
            <person name="Hopmans E.C."/>
            <person name="Dutilh B.E."/>
            <person name="Sinninghe Damste J.S."/>
        </authorList>
    </citation>
    <scope>NUCLEOTIDE SEQUENCE [LARGE SCALE GENOMIC DNA]</scope>
    <source>
        <strain evidence="8">NIOZ-UU27</strain>
    </source>
</reference>
<keyword evidence="5" id="KW-0411">Iron-sulfur</keyword>
<gene>
    <name evidence="8" type="ORF">H8E19_11540</name>
</gene>
<dbReference type="AlphaFoldDB" id="A0A8J6T4X5"/>
<sequence length="215" mass="23474">MGDVKLIIDGTEVSGPSGMTILEAANETDINIPTLCHRPDLKPEGNCRICVVEVEGSPRLVASCHTPITEGMVINTCTPKALAARKTVVELLIAGHTGPCVTDECAKDCELHYLAAELEVGPPRFQVKARRSYPMETLSPYVQRDMGRCILCRRCVRACTEIAKKNVFSMAYRGFHSKVVVDCDVPLDKEECRDCGICIDYCPTSALTKPNKGVS</sequence>
<evidence type="ECO:0000313" key="9">
    <source>
        <dbReference type="Proteomes" id="UP000650524"/>
    </source>
</evidence>
<evidence type="ECO:0000313" key="8">
    <source>
        <dbReference type="EMBL" id="MBC8178027.1"/>
    </source>
</evidence>
<dbReference type="InterPro" id="IPR019574">
    <property type="entry name" value="NADH_UbQ_OxRdtase_Gsu_4Fe4S-bd"/>
</dbReference>
<dbReference type="PANTHER" id="PTHR24960">
    <property type="entry name" value="PHOTOSYSTEM I IRON-SULFUR CENTER-RELATED"/>
    <property type="match status" value="1"/>
</dbReference>
<dbReference type="Gene3D" id="3.30.70.20">
    <property type="match status" value="1"/>
</dbReference>
<keyword evidence="3" id="KW-0677">Repeat</keyword>
<evidence type="ECO:0000256" key="5">
    <source>
        <dbReference type="ARBA" id="ARBA00023014"/>
    </source>
</evidence>
<dbReference type="Gene3D" id="3.10.20.740">
    <property type="match status" value="1"/>
</dbReference>
<dbReference type="InterPro" id="IPR054351">
    <property type="entry name" value="NADH_UbQ_OxRdtase_ferredoxin"/>
</dbReference>
<proteinExistence type="predicted"/>
<dbReference type="GO" id="GO:0051539">
    <property type="term" value="F:4 iron, 4 sulfur cluster binding"/>
    <property type="evidence" value="ECO:0007669"/>
    <property type="project" value="UniProtKB-KW"/>
</dbReference>
<dbReference type="PROSITE" id="PS51379">
    <property type="entry name" value="4FE4S_FER_2"/>
    <property type="match status" value="2"/>
</dbReference>
<evidence type="ECO:0000256" key="1">
    <source>
        <dbReference type="ARBA" id="ARBA00022485"/>
    </source>
</evidence>
<dbReference type="SMART" id="SM00929">
    <property type="entry name" value="NADH-G_4Fe-4S_3"/>
    <property type="match status" value="1"/>
</dbReference>
<organism evidence="8 9">
    <name type="scientific">Candidatus Desulfacyla euxinica</name>
    <dbReference type="NCBI Taxonomy" id="2841693"/>
    <lineage>
        <taxon>Bacteria</taxon>
        <taxon>Deltaproteobacteria</taxon>
        <taxon>Candidatus Desulfacyla</taxon>
    </lineage>
</organism>
<dbReference type="InterPro" id="IPR001041">
    <property type="entry name" value="2Fe-2S_ferredoxin-type"/>
</dbReference>
<dbReference type="FunFam" id="3.10.20.740:FF:000003">
    <property type="entry name" value="Formate dehydrogenase subunit alpha"/>
    <property type="match status" value="1"/>
</dbReference>
<evidence type="ECO:0000256" key="3">
    <source>
        <dbReference type="ARBA" id="ARBA00022737"/>
    </source>
</evidence>
<keyword evidence="1" id="KW-0004">4Fe-4S</keyword>
<evidence type="ECO:0000256" key="4">
    <source>
        <dbReference type="ARBA" id="ARBA00023004"/>
    </source>
</evidence>
<keyword evidence="2" id="KW-0479">Metal-binding</keyword>
<dbReference type="InterPro" id="IPR036010">
    <property type="entry name" value="2Fe-2S_ferredoxin-like_sf"/>
</dbReference>
<dbReference type="SUPFAM" id="SSF54862">
    <property type="entry name" value="4Fe-4S ferredoxins"/>
    <property type="match status" value="1"/>
</dbReference>
<feature type="domain" description="4Fe-4S ferredoxin-type" evidence="7">
    <location>
        <begin position="140"/>
        <end position="169"/>
    </location>
</feature>